<dbReference type="AlphaFoldDB" id="A0A392RWN1"/>
<sequence>WRPLVPAQHLRVTTSNAFHSMILLSRIPCSSYSPQVHPLRTAASEEFRDTRRPNSTNALGFNYSSH</sequence>
<reference evidence="2 3" key="1">
    <citation type="journal article" date="2018" name="Front. Plant Sci.">
        <title>Red Clover (Trifolium pratense) and Zigzag Clover (T. medium) - A Picture of Genomic Similarities and Differences.</title>
        <authorList>
            <person name="Dluhosova J."/>
            <person name="Istvanek J."/>
            <person name="Nedelnik J."/>
            <person name="Repkova J."/>
        </authorList>
    </citation>
    <scope>NUCLEOTIDE SEQUENCE [LARGE SCALE GENOMIC DNA]</scope>
    <source>
        <strain evidence="3">cv. 10/8</strain>
        <tissue evidence="2">Leaf</tissue>
    </source>
</reference>
<name>A0A392RWN1_9FABA</name>
<dbReference type="Proteomes" id="UP000265520">
    <property type="component" value="Unassembled WGS sequence"/>
</dbReference>
<dbReference type="EMBL" id="LXQA010280107">
    <property type="protein sequence ID" value="MCI40474.1"/>
    <property type="molecule type" value="Genomic_DNA"/>
</dbReference>
<feature type="non-terminal residue" evidence="2">
    <location>
        <position position="1"/>
    </location>
</feature>
<keyword evidence="3" id="KW-1185">Reference proteome</keyword>
<feature type="region of interest" description="Disordered" evidence="1">
    <location>
        <begin position="44"/>
        <end position="66"/>
    </location>
</feature>
<proteinExistence type="predicted"/>
<accession>A0A392RWN1</accession>
<feature type="compositionally biased region" description="Polar residues" evidence="1">
    <location>
        <begin position="53"/>
        <end position="66"/>
    </location>
</feature>
<comment type="caution">
    <text evidence="2">The sequence shown here is derived from an EMBL/GenBank/DDBJ whole genome shotgun (WGS) entry which is preliminary data.</text>
</comment>
<evidence type="ECO:0000313" key="2">
    <source>
        <dbReference type="EMBL" id="MCI40474.1"/>
    </source>
</evidence>
<protein>
    <submittedName>
        <fullName evidence="2">Uncharacterized protein</fullName>
    </submittedName>
</protein>
<evidence type="ECO:0000313" key="3">
    <source>
        <dbReference type="Proteomes" id="UP000265520"/>
    </source>
</evidence>
<evidence type="ECO:0000256" key="1">
    <source>
        <dbReference type="SAM" id="MobiDB-lite"/>
    </source>
</evidence>
<organism evidence="2 3">
    <name type="scientific">Trifolium medium</name>
    <dbReference type="NCBI Taxonomy" id="97028"/>
    <lineage>
        <taxon>Eukaryota</taxon>
        <taxon>Viridiplantae</taxon>
        <taxon>Streptophyta</taxon>
        <taxon>Embryophyta</taxon>
        <taxon>Tracheophyta</taxon>
        <taxon>Spermatophyta</taxon>
        <taxon>Magnoliopsida</taxon>
        <taxon>eudicotyledons</taxon>
        <taxon>Gunneridae</taxon>
        <taxon>Pentapetalae</taxon>
        <taxon>rosids</taxon>
        <taxon>fabids</taxon>
        <taxon>Fabales</taxon>
        <taxon>Fabaceae</taxon>
        <taxon>Papilionoideae</taxon>
        <taxon>50 kb inversion clade</taxon>
        <taxon>NPAAA clade</taxon>
        <taxon>Hologalegina</taxon>
        <taxon>IRL clade</taxon>
        <taxon>Trifolieae</taxon>
        <taxon>Trifolium</taxon>
    </lineage>
</organism>